<organism evidence="1 2">
    <name type="scientific">Cinchona calisaya</name>
    <dbReference type="NCBI Taxonomy" id="153742"/>
    <lineage>
        <taxon>Eukaryota</taxon>
        <taxon>Viridiplantae</taxon>
        <taxon>Streptophyta</taxon>
        <taxon>Embryophyta</taxon>
        <taxon>Tracheophyta</taxon>
        <taxon>Spermatophyta</taxon>
        <taxon>Magnoliopsida</taxon>
        <taxon>eudicotyledons</taxon>
        <taxon>Gunneridae</taxon>
        <taxon>Pentapetalae</taxon>
        <taxon>asterids</taxon>
        <taxon>lamiids</taxon>
        <taxon>Gentianales</taxon>
        <taxon>Rubiaceae</taxon>
        <taxon>Cinchonoideae</taxon>
        <taxon>Cinchoneae</taxon>
        <taxon>Cinchona</taxon>
    </lineage>
</organism>
<sequence length="255" mass="29783">MTLIQEILNQLSNVNLEEEETSIFEVKDEEIRQGIRSAPTTILEVALKGARNFKACSVVQVKERVESGERFFRIRAPINIRNPIQRMIHLRKEKGSEVGYYQIGEKNRCRSQVEGFRQALADANPSDSGYYGNKYTWARGRSLKERILERLDRGVAYSEWQSRFPNTKIFHLSASWSDHVPIQIIIHNKMGVPMIKAKRKNMQRFEELWTKYDECCIVIRQNWGSWSMNPWENIVLSTKKTLEALKNWGSNKFGI</sequence>
<dbReference type="PANTHER" id="PTHR33710">
    <property type="entry name" value="BNAC02G09200D PROTEIN"/>
    <property type="match status" value="1"/>
</dbReference>
<dbReference type="SUPFAM" id="SSF56219">
    <property type="entry name" value="DNase I-like"/>
    <property type="match status" value="1"/>
</dbReference>
<dbReference type="Proteomes" id="UP001630127">
    <property type="component" value="Unassembled WGS sequence"/>
</dbReference>
<proteinExistence type="predicted"/>
<protein>
    <submittedName>
        <fullName evidence="1">Uncharacterized protein</fullName>
    </submittedName>
</protein>
<keyword evidence="2" id="KW-1185">Reference proteome</keyword>
<dbReference type="EMBL" id="JBJUIK010000008">
    <property type="protein sequence ID" value="KAL3520149.1"/>
    <property type="molecule type" value="Genomic_DNA"/>
</dbReference>
<dbReference type="PANTHER" id="PTHR33710:SF71">
    <property type="entry name" value="ENDONUCLEASE_EXONUCLEASE_PHOSPHATASE DOMAIN-CONTAINING PROTEIN"/>
    <property type="match status" value="1"/>
</dbReference>
<name>A0ABD2ZLL4_9GENT</name>
<evidence type="ECO:0000313" key="2">
    <source>
        <dbReference type="Proteomes" id="UP001630127"/>
    </source>
</evidence>
<reference evidence="1 2" key="1">
    <citation type="submission" date="2024-11" db="EMBL/GenBank/DDBJ databases">
        <title>A near-complete genome assembly of Cinchona calisaya.</title>
        <authorList>
            <person name="Lian D.C."/>
            <person name="Zhao X.W."/>
            <person name="Wei L."/>
        </authorList>
    </citation>
    <scope>NUCLEOTIDE SEQUENCE [LARGE SCALE GENOMIC DNA]</scope>
    <source>
        <tissue evidence="1">Nenye</tissue>
    </source>
</reference>
<evidence type="ECO:0000313" key="1">
    <source>
        <dbReference type="EMBL" id="KAL3520149.1"/>
    </source>
</evidence>
<comment type="caution">
    <text evidence="1">The sequence shown here is derived from an EMBL/GenBank/DDBJ whole genome shotgun (WGS) entry which is preliminary data.</text>
</comment>
<accession>A0ABD2ZLL4</accession>
<dbReference type="Gene3D" id="3.60.10.10">
    <property type="entry name" value="Endonuclease/exonuclease/phosphatase"/>
    <property type="match status" value="1"/>
</dbReference>
<dbReference type="AlphaFoldDB" id="A0ABD2ZLL4"/>
<gene>
    <name evidence="1" type="ORF">ACH5RR_018298</name>
</gene>
<dbReference type="InterPro" id="IPR036691">
    <property type="entry name" value="Endo/exonu/phosph_ase_sf"/>
</dbReference>